<proteinExistence type="predicted"/>
<dbReference type="InterPro" id="IPR039424">
    <property type="entry name" value="SBP_5"/>
</dbReference>
<dbReference type="Gene3D" id="3.10.105.10">
    <property type="entry name" value="Dipeptide-binding Protein, Domain 3"/>
    <property type="match status" value="1"/>
</dbReference>
<feature type="domain" description="Solute-binding protein family 5" evidence="1">
    <location>
        <begin position="82"/>
        <end position="458"/>
    </location>
</feature>
<dbReference type="EMBL" id="JAMQOL010000067">
    <property type="protein sequence ID" value="MCM4083857.1"/>
    <property type="molecule type" value="Genomic_DNA"/>
</dbReference>
<dbReference type="PROSITE" id="PS51257">
    <property type="entry name" value="PROKAR_LIPOPROTEIN"/>
    <property type="match status" value="1"/>
</dbReference>
<dbReference type="CDD" id="cd00995">
    <property type="entry name" value="PBP2_NikA_DppA_OppA_like"/>
    <property type="match status" value="1"/>
</dbReference>
<accession>A0ABT0YCS0</accession>
<dbReference type="SUPFAM" id="SSF53850">
    <property type="entry name" value="Periplasmic binding protein-like II"/>
    <property type="match status" value="1"/>
</dbReference>
<evidence type="ECO:0000313" key="3">
    <source>
        <dbReference type="Proteomes" id="UP001523216"/>
    </source>
</evidence>
<comment type="caution">
    <text evidence="2">The sequence shown here is derived from an EMBL/GenBank/DDBJ whole genome shotgun (WGS) entry which is preliminary data.</text>
</comment>
<organism evidence="2 3">
    <name type="scientific">Paractinoplanes hotanensis</name>
    <dbReference type="NCBI Taxonomy" id="2906497"/>
    <lineage>
        <taxon>Bacteria</taxon>
        <taxon>Bacillati</taxon>
        <taxon>Actinomycetota</taxon>
        <taxon>Actinomycetes</taxon>
        <taxon>Micromonosporales</taxon>
        <taxon>Micromonosporaceae</taxon>
        <taxon>Paractinoplanes</taxon>
    </lineage>
</organism>
<dbReference type="InterPro" id="IPR030678">
    <property type="entry name" value="Peptide/Ni-bd"/>
</dbReference>
<protein>
    <submittedName>
        <fullName evidence="2">ABC transporter substrate-binding protein</fullName>
    </submittedName>
</protein>
<dbReference type="Gene3D" id="3.90.76.10">
    <property type="entry name" value="Dipeptide-binding Protein, Domain 1"/>
    <property type="match status" value="1"/>
</dbReference>
<reference evidence="2 3" key="1">
    <citation type="submission" date="2022-06" db="EMBL/GenBank/DDBJ databases">
        <title>Actinoplanes abujensis sp. nov., isolated from Nigerian arid soil.</title>
        <authorList>
            <person name="Ding P."/>
        </authorList>
    </citation>
    <scope>NUCLEOTIDE SEQUENCE [LARGE SCALE GENOMIC DNA]</scope>
    <source>
        <strain evidence="3">TRM88002</strain>
    </source>
</reference>
<name>A0ABT0YCS0_9ACTN</name>
<dbReference type="Pfam" id="PF00496">
    <property type="entry name" value="SBP_bac_5"/>
    <property type="match status" value="1"/>
</dbReference>
<dbReference type="Gene3D" id="3.40.190.10">
    <property type="entry name" value="Periplasmic binding protein-like II"/>
    <property type="match status" value="1"/>
</dbReference>
<evidence type="ECO:0000313" key="2">
    <source>
        <dbReference type="EMBL" id="MCM4083857.1"/>
    </source>
</evidence>
<dbReference type="Proteomes" id="UP001523216">
    <property type="component" value="Unassembled WGS sequence"/>
</dbReference>
<gene>
    <name evidence="2" type="ORF">LXN57_40555</name>
</gene>
<evidence type="ECO:0000259" key="1">
    <source>
        <dbReference type="Pfam" id="PF00496"/>
    </source>
</evidence>
<dbReference type="RefSeq" id="WP_251803625.1">
    <property type="nucleotide sequence ID" value="NZ_JAMQOL010000067.1"/>
</dbReference>
<keyword evidence="3" id="KW-1185">Reference proteome</keyword>
<dbReference type="PANTHER" id="PTHR30290">
    <property type="entry name" value="PERIPLASMIC BINDING COMPONENT OF ABC TRANSPORTER"/>
    <property type="match status" value="1"/>
</dbReference>
<dbReference type="PIRSF" id="PIRSF002741">
    <property type="entry name" value="MppA"/>
    <property type="match status" value="1"/>
</dbReference>
<sequence>MRTSPILTGLAAVSLIVAGCGGGGDDDATASTGGEFSVYVCEPEHLVPQNTNETCGAEVLGALFTPLVDYDVNSNDVRIGSGTAESIESGDQRVWTIRLKQGWTFHNGEPVDAAAYARGWNAGAYGPNAYGNAYFFENIQGYDDLQVPEGAAAGTRPEATEMSGVEVVDPLTLRVTLVQPFSQFPVTLGYTAFYPLPRSYTGDPDAFEERPVGNGPFRMDGAWQHNQQIRVQKYDGYAGEEAKADAITFRIYSNVNTAYNDLLGGNVDIMDALPPERLAGARSQFGDRYIERPSSSFTYLGFPLYDDRFSDARLRRALSMAIDRQAIIDAIFSGAYTPARSLVSPVVAGARPDPCGTACRYDPAAAKALLQQAGGWDGALTLWFNSGSGHEKWMEAVSNQLRSNLGITSITFRSLEFAEYLSLLDAEDVTGPFRLGWVMDYPSPQNYLQPIYSTTGSSNNFGYSNQQVDRLIEQGNAAESVDAGIQLYQRAEDLILADMPNIPMWFGKVQGAHSARVGDVAIDAFARIRLAQVTVDQ</sequence>
<dbReference type="InterPro" id="IPR000914">
    <property type="entry name" value="SBP_5_dom"/>
</dbReference>
<dbReference type="PANTHER" id="PTHR30290:SF83">
    <property type="entry name" value="ABC TRANSPORTER SUBSTRATE-BINDING PROTEIN"/>
    <property type="match status" value="1"/>
</dbReference>